<dbReference type="SUPFAM" id="SSF143456">
    <property type="entry name" value="VC0467-like"/>
    <property type="match status" value="1"/>
</dbReference>
<feature type="transmembrane region" description="Helical" evidence="4">
    <location>
        <begin position="127"/>
        <end position="146"/>
    </location>
</feature>
<dbReference type="Proteomes" id="UP001205105">
    <property type="component" value="Unassembled WGS sequence"/>
</dbReference>
<keyword evidence="2" id="KW-0863">Zinc-finger</keyword>
<evidence type="ECO:0000313" key="7">
    <source>
        <dbReference type="Proteomes" id="UP001205105"/>
    </source>
</evidence>
<evidence type="ECO:0000313" key="6">
    <source>
        <dbReference type="EMBL" id="KAI7836174.1"/>
    </source>
</evidence>
<evidence type="ECO:0000259" key="5">
    <source>
        <dbReference type="PROSITE" id="PS51292"/>
    </source>
</evidence>
<dbReference type="EMBL" id="JADXDR010000201">
    <property type="protein sequence ID" value="KAI7836174.1"/>
    <property type="molecule type" value="Genomic_DNA"/>
</dbReference>
<dbReference type="PANTHER" id="PTHR30327:SF1">
    <property type="entry name" value="UPF0301 PROTEIN YQGE"/>
    <property type="match status" value="1"/>
</dbReference>
<accession>A0AAD5DKS1</accession>
<keyword evidence="7" id="KW-1185">Reference proteome</keyword>
<dbReference type="SUPFAM" id="SSF57850">
    <property type="entry name" value="RING/U-box"/>
    <property type="match status" value="1"/>
</dbReference>
<keyword evidence="1" id="KW-0479">Metal-binding</keyword>
<evidence type="ECO:0000256" key="3">
    <source>
        <dbReference type="ARBA" id="ARBA00022833"/>
    </source>
</evidence>
<dbReference type="Pfam" id="PF02622">
    <property type="entry name" value="DUF179"/>
    <property type="match status" value="1"/>
</dbReference>
<gene>
    <name evidence="6" type="ORF">COHA_009941</name>
</gene>
<keyword evidence="3" id="KW-0862">Zinc</keyword>
<evidence type="ECO:0000256" key="4">
    <source>
        <dbReference type="SAM" id="Phobius"/>
    </source>
</evidence>
<keyword evidence="4" id="KW-0812">Transmembrane</keyword>
<reference evidence="6" key="1">
    <citation type="submission" date="2020-11" db="EMBL/GenBank/DDBJ databases">
        <title>Chlorella ohadii genome sequencing and assembly.</title>
        <authorList>
            <person name="Murik O."/>
            <person name="Treves H."/>
            <person name="Kedem I."/>
            <person name="Shotland Y."/>
            <person name="Kaplan A."/>
        </authorList>
    </citation>
    <scope>NUCLEOTIDE SEQUENCE</scope>
    <source>
        <strain evidence="6">1</strain>
    </source>
</reference>
<dbReference type="Pfam" id="PF12906">
    <property type="entry name" value="RINGv"/>
    <property type="match status" value="1"/>
</dbReference>
<dbReference type="Gene3D" id="3.40.1740.10">
    <property type="entry name" value="VC0467-like"/>
    <property type="match status" value="1"/>
</dbReference>
<sequence length="394" mass="41032">MFGPGPVDEAEGPQCRICWAPDDAGNLLSNVCSCAGTQKHIHLKCLRLWQENVQKRDANDERAFRCSVCRALFSVPPPKGREGLLLKLLRGIGTVLCVALLVLGLSGPPFPLLALLVLLLLGTRSGSWLPGIGLLAVATLLATLHARGLRVVMRMDGGGRLGLALIRYGAPVHALQPGVLLVASEGLHHSVFRRSVVLLTAHGRNGARGLILTQPIHAQPPTLPAGVAASSGSTAGGADAPLRHHLGGPVGMPGEGVHTELSVLHPFPEFGRRLVPAPMPAGEHAPAAAARRTNSTSEGSAPAVAVPLYEGGSLADILAAAAGQRRRAAAGHEGPPVLLFHGVCAWAEGQLEGELRAGAWAGFVQPGDIWGKVAAPPEELWRALADSPDLMRAD</sequence>
<dbReference type="InterPro" id="IPR003774">
    <property type="entry name" value="AlgH-like"/>
</dbReference>
<proteinExistence type="predicted"/>
<dbReference type="CDD" id="cd16495">
    <property type="entry name" value="RING_CH-C4HC3_MARCH"/>
    <property type="match status" value="1"/>
</dbReference>
<comment type="caution">
    <text evidence="6">The sequence shown here is derived from an EMBL/GenBank/DDBJ whole genome shotgun (WGS) entry which is preliminary data.</text>
</comment>
<dbReference type="PROSITE" id="PS51292">
    <property type="entry name" value="ZF_RING_CH"/>
    <property type="match status" value="1"/>
</dbReference>
<protein>
    <recommendedName>
        <fullName evidence="5">RING-CH-type domain-containing protein</fullName>
    </recommendedName>
</protein>
<keyword evidence="4" id="KW-0472">Membrane</keyword>
<evidence type="ECO:0000256" key="2">
    <source>
        <dbReference type="ARBA" id="ARBA00022771"/>
    </source>
</evidence>
<keyword evidence="4" id="KW-1133">Transmembrane helix</keyword>
<dbReference type="InterPro" id="IPR013083">
    <property type="entry name" value="Znf_RING/FYVE/PHD"/>
</dbReference>
<organism evidence="6 7">
    <name type="scientific">Chlorella ohadii</name>
    <dbReference type="NCBI Taxonomy" id="2649997"/>
    <lineage>
        <taxon>Eukaryota</taxon>
        <taxon>Viridiplantae</taxon>
        <taxon>Chlorophyta</taxon>
        <taxon>core chlorophytes</taxon>
        <taxon>Trebouxiophyceae</taxon>
        <taxon>Chlorellales</taxon>
        <taxon>Chlorellaceae</taxon>
        <taxon>Chlorella clade</taxon>
        <taxon>Chlorella</taxon>
    </lineage>
</organism>
<dbReference type="GO" id="GO:0005829">
    <property type="term" value="C:cytosol"/>
    <property type="evidence" value="ECO:0007669"/>
    <property type="project" value="TreeGrafter"/>
</dbReference>
<evidence type="ECO:0000256" key="1">
    <source>
        <dbReference type="ARBA" id="ARBA00022723"/>
    </source>
</evidence>
<dbReference type="AlphaFoldDB" id="A0AAD5DKS1"/>
<dbReference type="GO" id="GO:0008270">
    <property type="term" value="F:zinc ion binding"/>
    <property type="evidence" value="ECO:0007669"/>
    <property type="project" value="UniProtKB-KW"/>
</dbReference>
<dbReference type="Gene3D" id="3.30.40.10">
    <property type="entry name" value="Zinc/RING finger domain, C3HC4 (zinc finger)"/>
    <property type="match status" value="1"/>
</dbReference>
<dbReference type="PANTHER" id="PTHR30327">
    <property type="entry name" value="UNCHARACTERIZED PROTEIN YQGE"/>
    <property type="match status" value="1"/>
</dbReference>
<feature type="transmembrane region" description="Helical" evidence="4">
    <location>
        <begin position="88"/>
        <end position="121"/>
    </location>
</feature>
<dbReference type="InterPro" id="IPR011016">
    <property type="entry name" value="Znf_RING-CH"/>
</dbReference>
<feature type="domain" description="RING-CH-type" evidence="5">
    <location>
        <begin position="7"/>
        <end position="76"/>
    </location>
</feature>
<name>A0AAD5DKS1_9CHLO</name>
<dbReference type="SMART" id="SM00744">
    <property type="entry name" value="RINGv"/>
    <property type="match status" value="1"/>
</dbReference>